<gene>
    <name evidence="2" type="ORF">V6N11_045015</name>
</gene>
<dbReference type="InterPro" id="IPR044730">
    <property type="entry name" value="RNase_H-like_dom_plant"/>
</dbReference>
<dbReference type="InterPro" id="IPR002156">
    <property type="entry name" value="RNaseH_domain"/>
</dbReference>
<comment type="caution">
    <text evidence="2">The sequence shown here is derived from an EMBL/GenBank/DDBJ whole genome shotgun (WGS) entry which is preliminary data.</text>
</comment>
<proteinExistence type="predicted"/>
<sequence>MVDRMRCIPLAKSKPPDELIWNTCPFCESCAESIDHLAFFCPTTLQIFGYVGLPPIPAFQSNDFGETFAKWFTQQNKSQQLLLSVSYWAIWVIARDSQGLIMAACTYPHTGIANSFASEAIACKRATMFAIDLGFRSVQIEGYSLSIIKKINSPTMDKSIVSPIIRDILLLKGLFEAITFSFVGMNGNKVAHALAKLGLQNAKPRYWIEEAPVSIEQVVLQECPLDFFRFQIVVCGDESDLASNTYPAIFSVSVKRSHSHI</sequence>
<evidence type="ECO:0000259" key="1">
    <source>
        <dbReference type="Pfam" id="PF13456"/>
    </source>
</evidence>
<dbReference type="Pfam" id="PF13456">
    <property type="entry name" value="RVT_3"/>
    <property type="match status" value="1"/>
</dbReference>
<feature type="domain" description="RNase H type-1" evidence="1">
    <location>
        <begin position="92"/>
        <end position="197"/>
    </location>
</feature>
<evidence type="ECO:0000313" key="2">
    <source>
        <dbReference type="EMBL" id="KAK8477272.1"/>
    </source>
</evidence>
<reference evidence="2 3" key="1">
    <citation type="journal article" date="2024" name="G3 (Bethesda)">
        <title>Genome assembly of Hibiscus sabdariffa L. provides insights into metabolisms of medicinal natural products.</title>
        <authorList>
            <person name="Kim T."/>
        </authorList>
    </citation>
    <scope>NUCLEOTIDE SEQUENCE [LARGE SCALE GENOMIC DNA]</scope>
    <source>
        <strain evidence="2">TK-2024</strain>
        <tissue evidence="2">Old leaves</tissue>
    </source>
</reference>
<evidence type="ECO:0000313" key="3">
    <source>
        <dbReference type="Proteomes" id="UP001396334"/>
    </source>
</evidence>
<organism evidence="2 3">
    <name type="scientific">Hibiscus sabdariffa</name>
    <name type="common">roselle</name>
    <dbReference type="NCBI Taxonomy" id="183260"/>
    <lineage>
        <taxon>Eukaryota</taxon>
        <taxon>Viridiplantae</taxon>
        <taxon>Streptophyta</taxon>
        <taxon>Embryophyta</taxon>
        <taxon>Tracheophyta</taxon>
        <taxon>Spermatophyta</taxon>
        <taxon>Magnoliopsida</taxon>
        <taxon>eudicotyledons</taxon>
        <taxon>Gunneridae</taxon>
        <taxon>Pentapetalae</taxon>
        <taxon>rosids</taxon>
        <taxon>malvids</taxon>
        <taxon>Malvales</taxon>
        <taxon>Malvaceae</taxon>
        <taxon>Malvoideae</taxon>
        <taxon>Hibiscus</taxon>
    </lineage>
</organism>
<dbReference type="InterPro" id="IPR036397">
    <property type="entry name" value="RNaseH_sf"/>
</dbReference>
<dbReference type="Proteomes" id="UP001396334">
    <property type="component" value="Unassembled WGS sequence"/>
</dbReference>
<protein>
    <recommendedName>
        <fullName evidence="1">RNase H type-1 domain-containing protein</fullName>
    </recommendedName>
</protein>
<dbReference type="EMBL" id="JBBPBN010001846">
    <property type="protein sequence ID" value="KAK8477272.1"/>
    <property type="molecule type" value="Genomic_DNA"/>
</dbReference>
<dbReference type="Gene3D" id="3.30.420.10">
    <property type="entry name" value="Ribonuclease H-like superfamily/Ribonuclease H"/>
    <property type="match status" value="1"/>
</dbReference>
<dbReference type="CDD" id="cd06222">
    <property type="entry name" value="RNase_H_like"/>
    <property type="match status" value="1"/>
</dbReference>
<dbReference type="InterPro" id="IPR012337">
    <property type="entry name" value="RNaseH-like_sf"/>
</dbReference>
<dbReference type="PANTHER" id="PTHR47074">
    <property type="entry name" value="BNAC02G40300D PROTEIN"/>
    <property type="match status" value="1"/>
</dbReference>
<dbReference type="InterPro" id="IPR052929">
    <property type="entry name" value="RNase_H-like_EbsB-rel"/>
</dbReference>
<name>A0ABR1ZAV0_9ROSI</name>
<keyword evidence="3" id="KW-1185">Reference proteome</keyword>
<dbReference type="SUPFAM" id="SSF53098">
    <property type="entry name" value="Ribonuclease H-like"/>
    <property type="match status" value="1"/>
</dbReference>
<dbReference type="PANTHER" id="PTHR47074:SF61">
    <property type="entry name" value="RNASE H TYPE-1 DOMAIN-CONTAINING PROTEIN"/>
    <property type="match status" value="1"/>
</dbReference>
<accession>A0ABR1ZAV0</accession>